<reference evidence="2" key="1">
    <citation type="journal article" date="2024" name="Proc. Natl. Acad. Sci. U.S.A.">
        <title>Extraordinary preservation of gene collinearity over three hundred million years revealed in homosporous lycophytes.</title>
        <authorList>
            <person name="Li C."/>
            <person name="Wickell D."/>
            <person name="Kuo L.Y."/>
            <person name="Chen X."/>
            <person name="Nie B."/>
            <person name="Liao X."/>
            <person name="Peng D."/>
            <person name="Ji J."/>
            <person name="Jenkins J."/>
            <person name="Williams M."/>
            <person name="Shu S."/>
            <person name="Plott C."/>
            <person name="Barry K."/>
            <person name="Rajasekar S."/>
            <person name="Grimwood J."/>
            <person name="Han X."/>
            <person name="Sun S."/>
            <person name="Hou Z."/>
            <person name="He W."/>
            <person name="Dai G."/>
            <person name="Sun C."/>
            <person name="Schmutz J."/>
            <person name="Leebens-Mack J.H."/>
            <person name="Li F.W."/>
            <person name="Wang L."/>
        </authorList>
    </citation>
    <scope>NUCLEOTIDE SEQUENCE [LARGE SCALE GENOMIC DNA]</scope>
    <source>
        <strain evidence="2">cv. PW_Plant_1</strain>
    </source>
</reference>
<accession>A0ACC2BAY1</accession>
<dbReference type="EMBL" id="CM055107">
    <property type="protein sequence ID" value="KAJ7526963.1"/>
    <property type="molecule type" value="Genomic_DNA"/>
</dbReference>
<gene>
    <name evidence="1" type="ORF">O6H91_16G029200</name>
</gene>
<dbReference type="Proteomes" id="UP001162992">
    <property type="component" value="Chromosome 16"/>
</dbReference>
<organism evidence="1 2">
    <name type="scientific">Diphasiastrum complanatum</name>
    <name type="common">Issler's clubmoss</name>
    <name type="synonym">Lycopodium complanatum</name>
    <dbReference type="NCBI Taxonomy" id="34168"/>
    <lineage>
        <taxon>Eukaryota</taxon>
        <taxon>Viridiplantae</taxon>
        <taxon>Streptophyta</taxon>
        <taxon>Embryophyta</taxon>
        <taxon>Tracheophyta</taxon>
        <taxon>Lycopodiopsida</taxon>
        <taxon>Lycopodiales</taxon>
        <taxon>Lycopodiaceae</taxon>
        <taxon>Lycopodioideae</taxon>
        <taxon>Diphasiastrum</taxon>
    </lineage>
</organism>
<comment type="caution">
    <text evidence="1">The sequence shown here is derived from an EMBL/GenBank/DDBJ whole genome shotgun (WGS) entry which is preliminary data.</text>
</comment>
<evidence type="ECO:0000313" key="2">
    <source>
        <dbReference type="Proteomes" id="UP001162992"/>
    </source>
</evidence>
<name>A0ACC2BAY1_DIPCM</name>
<sequence length="741" mass="79580">MVHVIQRCRPGFGELQGQGIVLCNWRGLGNRSCCTFAIVPEENVYSNQRTVSTALNRKRPILGTSTISFGVIVKNRVRLTRYGRVLCFESGAKESSLDGVRANEFQEQARSSAANNKSSTESEAVNYYTETRLEVVKSLEEAEAEVLKAILNKDNKSLAKSRGPGYDELPFVVNRASSVLTSSEGKLSEAGDSQSLSSGENSLLQNVLEESPVHIQSARAQNLDTGVAAGVVTSEAAGSLKPPTEEATSVEGGPVVNGQREEEVSLREENVDTSRVAFSDQEPQHDGGKNILEQMREIFVFAGPALGIWLSGPIMSLIDTSVIGISSSLELAALGPGTVLCDQLSYVFMFLSVATSNLIATSLAQKDEAEAARHLSRLLFVSLACGLGMYVLTEAFATRLLQAFVGAKNTSLVPAATTYVKIRALAWPAVLVGLVAQSASFGMQDSWSPLKVLAVASLVNAFGDILLCTFLGYGIAGAAWATMLSQYVAGILMLVSLRRKGYNVLTLAIPSAGDLVHMVELAAPVLLTMLSKVSFYTLITYLATSVGATTSAAHQVMIGICSLCMVWGEPLAQTAQSFMPALLRGANKNLKQARVLLDSLLLMGVLCGLTLGTVAISVPWFLPQLFTRDLEIVTQMRSVTFPFFCSIVITAPTLSLEGTLLAARDLKFLGLSMASCFCSGSILLLAFDKLGFGLLGSWWALTLFQLARFLQSYFRVKSPTSILNEDKSSIDNVSSARWKTS</sequence>
<proteinExistence type="predicted"/>
<protein>
    <submittedName>
        <fullName evidence="1">Uncharacterized protein</fullName>
    </submittedName>
</protein>
<evidence type="ECO:0000313" key="1">
    <source>
        <dbReference type="EMBL" id="KAJ7526963.1"/>
    </source>
</evidence>
<keyword evidence="2" id="KW-1185">Reference proteome</keyword>